<accession>F9GES8</accession>
<dbReference type="AlphaFoldDB" id="F9GES8"/>
<dbReference type="Pfam" id="PF03184">
    <property type="entry name" value="DDE_1"/>
    <property type="match status" value="1"/>
</dbReference>
<name>F9GES8_FUSOF</name>
<feature type="non-terminal residue" evidence="2">
    <location>
        <position position="117"/>
    </location>
</feature>
<proteinExistence type="predicted"/>
<dbReference type="STRING" id="660025.F9GES8"/>
<dbReference type="EMBL" id="AFQF01006534">
    <property type="protein sequence ID" value="EGU72329.1"/>
    <property type="molecule type" value="Genomic_DNA"/>
</dbReference>
<organism evidence="2">
    <name type="scientific">Fusarium oxysporum (strain Fo5176)</name>
    <name type="common">Fusarium vascular wilt</name>
    <dbReference type="NCBI Taxonomy" id="660025"/>
    <lineage>
        <taxon>Eukaryota</taxon>
        <taxon>Fungi</taxon>
        <taxon>Dikarya</taxon>
        <taxon>Ascomycota</taxon>
        <taxon>Pezizomycotina</taxon>
        <taxon>Sordariomycetes</taxon>
        <taxon>Hypocreomycetidae</taxon>
        <taxon>Hypocreales</taxon>
        <taxon>Nectriaceae</taxon>
        <taxon>Fusarium</taxon>
        <taxon>Fusarium oxysporum species complex</taxon>
    </lineage>
</organism>
<protein>
    <recommendedName>
        <fullName evidence="1">DDE-1 domain-containing protein</fullName>
    </recommendedName>
</protein>
<evidence type="ECO:0000259" key="1">
    <source>
        <dbReference type="Pfam" id="PF03184"/>
    </source>
</evidence>
<reference evidence="2" key="1">
    <citation type="journal article" date="2012" name="Mol. Plant Microbe Interact.">
        <title>A highly conserved effector in Fusarium oxysporum is required for full virulence on Arabidopsis.</title>
        <authorList>
            <person name="Thatcher L.F."/>
            <person name="Gardiner D.M."/>
            <person name="Kazan K."/>
            <person name="Manners J."/>
        </authorList>
    </citation>
    <scope>NUCLEOTIDE SEQUENCE [LARGE SCALE GENOMIC DNA]</scope>
    <source>
        <strain evidence="2">Fo5176</strain>
    </source>
</reference>
<evidence type="ECO:0000313" key="2">
    <source>
        <dbReference type="EMBL" id="EGU72329.1"/>
    </source>
</evidence>
<gene>
    <name evidence="2" type="ORF">FOXB_17162</name>
</gene>
<comment type="caution">
    <text evidence="2">The sequence shown here is derived from an EMBL/GenBank/DDBJ whole genome shotgun (WGS) entry which is preliminary data.</text>
</comment>
<dbReference type="InterPro" id="IPR004875">
    <property type="entry name" value="DDE_SF_endonuclease_dom"/>
</dbReference>
<dbReference type="GO" id="GO:0003676">
    <property type="term" value="F:nucleic acid binding"/>
    <property type="evidence" value="ECO:0007669"/>
    <property type="project" value="InterPro"/>
</dbReference>
<sequence length="117" mass="13663">LDFEQYFGCNEHLQQPGNAFREYDLPPNTETIKEEGPVWRLLVIDGFAGHGSFAFREYCMKFNILVAFLLPHSTHILQPMDIGVFQYLKNAHQRKLREALRKGKLTFNRRDFAGAFQ</sequence>
<feature type="domain" description="DDE-1" evidence="1">
    <location>
        <begin position="40"/>
        <end position="100"/>
    </location>
</feature>
<feature type="non-terminal residue" evidence="2">
    <location>
        <position position="1"/>
    </location>
</feature>